<feature type="transmembrane region" description="Helical" evidence="5">
    <location>
        <begin position="277"/>
        <end position="299"/>
    </location>
</feature>
<sequence length="559" mass="64552">MCVIVTEIPDVDAIILDRAVIINILKPRFFKTFEDYSKQVFLPHINNYLKSCSRIDVIWDEYRQDSLKASTRGKRGKGIRRRVQADSTIPGNWESFLRIDDNKTELFAYLAEQLLTLTLSVQTTMRQEKSIHEKRTIYRNHSIIPPSSAALHQHIKRAAYQAGFCWGQALVKLQETPSPSIWGWKRNKEGLWEPFWTSLQQASESCKMNSTLDFLMSYNDSLNESQTFDNQTARSRDIADLVLNNYIGPILCVFGICGNILNLIILFKGHLNESPYLYLKILAMTDMCALLLSFIHMSISGKSTSHDWQVFNAYIFFPLVNFFMAASVLLTVGVTIDRFIFVKAPLWARSYCSIHRAKTRIVLILLFTILISVPRFFCYFVVGKDNVYTMKKTTFRSQSVYYQIYDFTCIALFHVSPLLILMFCNAYLICAVHNAKAVRQELEIRNNKEKDWQKDQRRFTITLISIVLLSIIAILPSTVGDFAQYFQISNDNYRKLRLSGNILLLCNLSMNFLLYCAFNKRFVRVMKLLFCGNHPKSWSPIRMSRSAKFSTVDTGASEL</sequence>
<dbReference type="Proteomes" id="UP000683360">
    <property type="component" value="Unassembled WGS sequence"/>
</dbReference>
<organism evidence="7 8">
    <name type="scientific">Mytilus edulis</name>
    <name type="common">Blue mussel</name>
    <dbReference type="NCBI Taxonomy" id="6550"/>
    <lineage>
        <taxon>Eukaryota</taxon>
        <taxon>Metazoa</taxon>
        <taxon>Spiralia</taxon>
        <taxon>Lophotrochozoa</taxon>
        <taxon>Mollusca</taxon>
        <taxon>Bivalvia</taxon>
        <taxon>Autobranchia</taxon>
        <taxon>Pteriomorphia</taxon>
        <taxon>Mytilida</taxon>
        <taxon>Mytiloidea</taxon>
        <taxon>Mytilidae</taxon>
        <taxon>Mytilinae</taxon>
        <taxon>Mytilus</taxon>
    </lineage>
</organism>
<dbReference type="SUPFAM" id="SSF81321">
    <property type="entry name" value="Family A G protein-coupled receptor-like"/>
    <property type="match status" value="1"/>
</dbReference>
<comment type="caution">
    <text evidence="7">The sequence shown here is derived from an EMBL/GenBank/DDBJ whole genome shotgun (WGS) entry which is preliminary data.</text>
</comment>
<feature type="transmembrane region" description="Helical" evidence="5">
    <location>
        <begin position="311"/>
        <end position="340"/>
    </location>
</feature>
<evidence type="ECO:0000256" key="1">
    <source>
        <dbReference type="ARBA" id="ARBA00004370"/>
    </source>
</evidence>
<gene>
    <name evidence="7" type="ORF">MEDL_20261</name>
</gene>
<dbReference type="GO" id="GO:0016020">
    <property type="term" value="C:membrane"/>
    <property type="evidence" value="ECO:0007669"/>
    <property type="project" value="UniProtKB-SubCell"/>
</dbReference>
<feature type="transmembrane region" description="Helical" evidence="5">
    <location>
        <begin position="498"/>
        <end position="518"/>
    </location>
</feature>
<dbReference type="EMBL" id="CAJPWZ010001033">
    <property type="protein sequence ID" value="CAG2205901.1"/>
    <property type="molecule type" value="Genomic_DNA"/>
</dbReference>
<evidence type="ECO:0000313" key="8">
    <source>
        <dbReference type="Proteomes" id="UP000683360"/>
    </source>
</evidence>
<dbReference type="PRINTS" id="PR00237">
    <property type="entry name" value="GPCRRHODOPSN"/>
</dbReference>
<dbReference type="AlphaFoldDB" id="A0A8S3RLG3"/>
<feature type="transmembrane region" description="Helical" evidence="5">
    <location>
        <begin position="246"/>
        <end position="265"/>
    </location>
</feature>
<dbReference type="PROSITE" id="PS50262">
    <property type="entry name" value="G_PROTEIN_RECEP_F1_2"/>
    <property type="match status" value="1"/>
</dbReference>
<dbReference type="CDD" id="cd14978">
    <property type="entry name" value="7tmA_FMRFamide_R-like"/>
    <property type="match status" value="1"/>
</dbReference>
<evidence type="ECO:0000256" key="2">
    <source>
        <dbReference type="ARBA" id="ARBA00022692"/>
    </source>
</evidence>
<evidence type="ECO:0000256" key="3">
    <source>
        <dbReference type="ARBA" id="ARBA00022989"/>
    </source>
</evidence>
<feature type="domain" description="G-protein coupled receptors family 1 profile" evidence="6">
    <location>
        <begin position="258"/>
        <end position="515"/>
    </location>
</feature>
<comment type="subcellular location">
    <subcellularLocation>
        <location evidence="1">Membrane</location>
    </subcellularLocation>
</comment>
<evidence type="ECO:0000313" key="7">
    <source>
        <dbReference type="EMBL" id="CAG2205901.1"/>
    </source>
</evidence>
<keyword evidence="2 5" id="KW-0812">Transmembrane</keyword>
<feature type="transmembrane region" description="Helical" evidence="5">
    <location>
        <begin position="361"/>
        <end position="382"/>
    </location>
</feature>
<dbReference type="PANTHER" id="PTHR46641">
    <property type="entry name" value="FMRFAMIDE RECEPTOR-RELATED"/>
    <property type="match status" value="1"/>
</dbReference>
<evidence type="ECO:0000256" key="4">
    <source>
        <dbReference type="ARBA" id="ARBA00023136"/>
    </source>
</evidence>
<dbReference type="InterPro" id="IPR000276">
    <property type="entry name" value="GPCR_Rhodpsn"/>
</dbReference>
<evidence type="ECO:0000256" key="5">
    <source>
        <dbReference type="SAM" id="Phobius"/>
    </source>
</evidence>
<dbReference type="InterPro" id="IPR017452">
    <property type="entry name" value="GPCR_Rhodpsn_7TM"/>
</dbReference>
<protein>
    <recommendedName>
        <fullName evidence="6">G-protein coupled receptors family 1 profile domain-containing protein</fullName>
    </recommendedName>
</protein>
<keyword evidence="4 5" id="KW-0472">Membrane</keyword>
<evidence type="ECO:0000259" key="6">
    <source>
        <dbReference type="PROSITE" id="PS50262"/>
    </source>
</evidence>
<feature type="transmembrane region" description="Helical" evidence="5">
    <location>
        <begin position="459"/>
        <end position="478"/>
    </location>
</feature>
<keyword evidence="3 5" id="KW-1133">Transmembrane helix</keyword>
<dbReference type="Pfam" id="PF00001">
    <property type="entry name" value="7tm_1"/>
    <property type="match status" value="1"/>
</dbReference>
<dbReference type="GO" id="GO:0004930">
    <property type="term" value="F:G protein-coupled receptor activity"/>
    <property type="evidence" value="ECO:0007669"/>
    <property type="project" value="InterPro"/>
</dbReference>
<name>A0A8S3RLG3_MYTED</name>
<dbReference type="PANTHER" id="PTHR46641:SF2">
    <property type="entry name" value="FMRFAMIDE RECEPTOR"/>
    <property type="match status" value="1"/>
</dbReference>
<keyword evidence="8" id="KW-1185">Reference proteome</keyword>
<dbReference type="InterPro" id="IPR052954">
    <property type="entry name" value="GPCR-Ligand_Int"/>
</dbReference>
<accession>A0A8S3RLG3</accession>
<reference evidence="7" key="1">
    <citation type="submission" date="2021-03" db="EMBL/GenBank/DDBJ databases">
        <authorList>
            <person name="Bekaert M."/>
        </authorList>
    </citation>
    <scope>NUCLEOTIDE SEQUENCE</scope>
</reference>
<dbReference type="OrthoDB" id="10011262at2759"/>
<dbReference type="Gene3D" id="1.20.1070.10">
    <property type="entry name" value="Rhodopsin 7-helix transmembrane proteins"/>
    <property type="match status" value="1"/>
</dbReference>
<proteinExistence type="predicted"/>
<feature type="transmembrane region" description="Helical" evidence="5">
    <location>
        <begin position="402"/>
        <end position="430"/>
    </location>
</feature>